<evidence type="ECO:0000256" key="1">
    <source>
        <dbReference type="ARBA" id="ARBA00004123"/>
    </source>
</evidence>
<keyword evidence="3" id="KW-0963">Cytoplasm</keyword>
<dbReference type="EMBL" id="CAJOBZ010000069">
    <property type="protein sequence ID" value="CAF4945073.1"/>
    <property type="molecule type" value="Genomic_DNA"/>
</dbReference>
<feature type="compositionally biased region" description="Acidic residues" evidence="5">
    <location>
        <begin position="149"/>
        <end position="177"/>
    </location>
</feature>
<proteinExistence type="predicted"/>
<keyword evidence="7" id="KW-1185">Reference proteome</keyword>
<evidence type="ECO:0000313" key="7">
    <source>
        <dbReference type="Proteomes" id="UP000663880"/>
    </source>
</evidence>
<comment type="subcellular location">
    <subcellularLocation>
        <location evidence="2">Cytoplasm</location>
    </subcellularLocation>
    <subcellularLocation>
        <location evidence="1">Nucleus</location>
    </subcellularLocation>
</comment>
<dbReference type="Pfam" id="PF03517">
    <property type="entry name" value="Voldacs"/>
    <property type="match status" value="1"/>
</dbReference>
<evidence type="ECO:0000256" key="5">
    <source>
        <dbReference type="SAM" id="MobiDB-lite"/>
    </source>
</evidence>
<reference evidence="6" key="1">
    <citation type="submission" date="2021-02" db="EMBL/GenBank/DDBJ databases">
        <authorList>
            <person name="Steward A R."/>
        </authorList>
    </citation>
    <scope>NUCLEOTIDE SEQUENCE</scope>
</reference>
<feature type="region of interest" description="Disordered" evidence="5">
    <location>
        <begin position="143"/>
        <end position="206"/>
    </location>
</feature>
<sequence length="206" mass="22620">MVVASTNFSAPVEGVLLQNSSTKLLVNNLEIGTATLYITENNVVWGGGAAASGGPSPPVSILYPNISLHAVQREPSPALYLVLNYELRLPNVPTGAGDSNEAQNENEDEEFDADDQPITQIRFIPENENDLQLMFSAMCQGQALHPDPQDESEDDPYMNLDDDDEEFEDAQENDSSDEAAGRMQQLRIENLNGSTHYEDCEDVDNE</sequence>
<gene>
    <name evidence="6" type="ORF">PMACD_LOCUS15104</name>
</gene>
<evidence type="ECO:0008006" key="8">
    <source>
        <dbReference type="Google" id="ProtNLM"/>
    </source>
</evidence>
<evidence type="ECO:0000256" key="3">
    <source>
        <dbReference type="ARBA" id="ARBA00022490"/>
    </source>
</evidence>
<dbReference type="Proteomes" id="UP000663880">
    <property type="component" value="Unassembled WGS sequence"/>
</dbReference>
<dbReference type="InterPro" id="IPR039924">
    <property type="entry name" value="ICln/Lot5/Saf5"/>
</dbReference>
<dbReference type="GO" id="GO:0005681">
    <property type="term" value="C:spliceosomal complex"/>
    <property type="evidence" value="ECO:0007669"/>
    <property type="project" value="TreeGrafter"/>
</dbReference>
<dbReference type="OrthoDB" id="19714at2759"/>
<dbReference type="GO" id="GO:0005829">
    <property type="term" value="C:cytosol"/>
    <property type="evidence" value="ECO:0007669"/>
    <property type="project" value="TreeGrafter"/>
</dbReference>
<name>A0A821XM21_9NEOP</name>
<evidence type="ECO:0000256" key="4">
    <source>
        <dbReference type="ARBA" id="ARBA00023242"/>
    </source>
</evidence>
<dbReference type="Gene3D" id="2.30.29.30">
    <property type="entry name" value="Pleckstrin-homology domain (PH domain)/Phosphotyrosine-binding domain (PTB)"/>
    <property type="match status" value="1"/>
</dbReference>
<protein>
    <recommendedName>
        <fullName evidence="8">Methylosome subunit pICln</fullName>
    </recommendedName>
</protein>
<feature type="region of interest" description="Disordered" evidence="5">
    <location>
        <begin position="94"/>
        <end position="116"/>
    </location>
</feature>
<dbReference type="InterPro" id="IPR011993">
    <property type="entry name" value="PH-like_dom_sf"/>
</dbReference>
<organism evidence="6 7">
    <name type="scientific">Pieris macdunnoughi</name>
    <dbReference type="NCBI Taxonomy" id="345717"/>
    <lineage>
        <taxon>Eukaryota</taxon>
        <taxon>Metazoa</taxon>
        <taxon>Ecdysozoa</taxon>
        <taxon>Arthropoda</taxon>
        <taxon>Hexapoda</taxon>
        <taxon>Insecta</taxon>
        <taxon>Pterygota</taxon>
        <taxon>Neoptera</taxon>
        <taxon>Endopterygota</taxon>
        <taxon>Lepidoptera</taxon>
        <taxon>Glossata</taxon>
        <taxon>Ditrysia</taxon>
        <taxon>Papilionoidea</taxon>
        <taxon>Pieridae</taxon>
        <taxon>Pierinae</taxon>
        <taxon>Pieris</taxon>
    </lineage>
</organism>
<accession>A0A821XM21</accession>
<evidence type="ECO:0000313" key="6">
    <source>
        <dbReference type="EMBL" id="CAF4945073.1"/>
    </source>
</evidence>
<dbReference type="PANTHER" id="PTHR21399">
    <property type="entry name" value="CHLORIDE CONDUCTANCE REGULATORY PROTEIN ICLN"/>
    <property type="match status" value="1"/>
</dbReference>
<dbReference type="AlphaFoldDB" id="A0A821XM21"/>
<feature type="compositionally biased region" description="Acidic residues" evidence="5">
    <location>
        <begin position="104"/>
        <end position="115"/>
    </location>
</feature>
<evidence type="ECO:0000256" key="2">
    <source>
        <dbReference type="ARBA" id="ARBA00004496"/>
    </source>
</evidence>
<dbReference type="GO" id="GO:0034715">
    <property type="term" value="C:pICln-Sm protein complex"/>
    <property type="evidence" value="ECO:0007669"/>
    <property type="project" value="TreeGrafter"/>
</dbReference>
<dbReference type="GO" id="GO:0045292">
    <property type="term" value="P:mRNA cis splicing, via spliceosome"/>
    <property type="evidence" value="ECO:0007669"/>
    <property type="project" value="TreeGrafter"/>
</dbReference>
<keyword evidence="4" id="KW-0539">Nucleus</keyword>
<dbReference type="PANTHER" id="PTHR21399:SF0">
    <property type="entry name" value="METHYLOSOME SUBUNIT PICLN"/>
    <property type="match status" value="1"/>
</dbReference>
<comment type="caution">
    <text evidence="6">The sequence shown here is derived from an EMBL/GenBank/DDBJ whole genome shotgun (WGS) entry which is preliminary data.</text>
</comment>
<dbReference type="GO" id="GO:0000387">
    <property type="term" value="P:spliceosomal snRNP assembly"/>
    <property type="evidence" value="ECO:0007669"/>
    <property type="project" value="TreeGrafter"/>
</dbReference>